<accession>A0A9P5DRH1</accession>
<dbReference type="OrthoDB" id="5043346at2759"/>
<gene>
    <name evidence="1" type="ORF">FBEOM_14095</name>
</gene>
<dbReference type="Proteomes" id="UP000730481">
    <property type="component" value="Unassembled WGS sequence"/>
</dbReference>
<proteinExistence type="predicted"/>
<evidence type="ECO:0000313" key="1">
    <source>
        <dbReference type="EMBL" id="KAF4332114.1"/>
    </source>
</evidence>
<name>A0A9P5DRH1_9HYPO</name>
<reference evidence="1" key="1">
    <citation type="journal article" date="2017" name="Mycologia">
        <title>Fusarium algeriense, sp. nov., a novel toxigenic crown rot pathogen of durum wheat from Algeria is nested in the Fusarium burgessii species complex.</title>
        <authorList>
            <person name="Laraba I."/>
            <person name="Keddad A."/>
            <person name="Boureghda H."/>
            <person name="Abdallah N."/>
            <person name="Vaughan M.M."/>
            <person name="Proctor R.H."/>
            <person name="Busman M."/>
            <person name="O'Donnell K."/>
        </authorList>
    </citation>
    <scope>NUCLEOTIDE SEQUENCE</scope>
    <source>
        <strain evidence="1">NRRL 25174</strain>
    </source>
</reference>
<evidence type="ECO:0008006" key="3">
    <source>
        <dbReference type="Google" id="ProtNLM"/>
    </source>
</evidence>
<dbReference type="AlphaFoldDB" id="A0A9P5DRH1"/>
<evidence type="ECO:0000313" key="2">
    <source>
        <dbReference type="Proteomes" id="UP000730481"/>
    </source>
</evidence>
<comment type="caution">
    <text evidence="1">The sequence shown here is derived from an EMBL/GenBank/DDBJ whole genome shotgun (WGS) entry which is preliminary data.</text>
</comment>
<dbReference type="Gene3D" id="3.30.160.60">
    <property type="entry name" value="Classic Zinc Finger"/>
    <property type="match status" value="1"/>
</dbReference>
<sequence length="298" mass="34189">MQRARPSSSAASQDRPYPCIIAEKFPDKCSKSFVNIEKLNEHIKRCHSPVLWCNDCFKKFNSSLSDNVLQREKEYHKDLCPGQPSQKNRDLRAKSYVIDEERYERYKKLGWKKTDVKHELNERGGKEIVSKRSWRQIRETLFPSDAVAVDESHELVARVEREPRKQIFLTQFRDAPVPTQIEINPNFRPFPTADNTSHQSTILSEVTAPLTGPTTIAFSDPGPGRDDTIKLYSGEMAQMDYLNVPTLTIQEQGTSASLTGAGQWDTGNSGMFNLDQEIILESSYWFDNYVQNDMEEET</sequence>
<protein>
    <recommendedName>
        <fullName evidence="3">C2H2-type domain-containing protein</fullName>
    </recommendedName>
</protein>
<reference evidence="1" key="2">
    <citation type="submission" date="2020-02" db="EMBL/GenBank/DDBJ databases">
        <title>Identification and distribution of gene clusters putatively required for synthesis of sphingolipid metabolism inhibitors in phylogenetically diverse species of the filamentous fungus Fusarium.</title>
        <authorList>
            <person name="Kim H.-S."/>
            <person name="Busman M."/>
            <person name="Brown D.W."/>
            <person name="Divon H."/>
            <person name="Uhlig S."/>
            <person name="Proctor R.H."/>
        </authorList>
    </citation>
    <scope>NUCLEOTIDE SEQUENCE</scope>
    <source>
        <strain evidence="1">NRRL 25174</strain>
    </source>
</reference>
<keyword evidence="2" id="KW-1185">Reference proteome</keyword>
<dbReference type="EMBL" id="PVQB02001174">
    <property type="protein sequence ID" value="KAF4332114.1"/>
    <property type="molecule type" value="Genomic_DNA"/>
</dbReference>
<organism evidence="1 2">
    <name type="scientific">Fusarium beomiforme</name>
    <dbReference type="NCBI Taxonomy" id="44412"/>
    <lineage>
        <taxon>Eukaryota</taxon>
        <taxon>Fungi</taxon>
        <taxon>Dikarya</taxon>
        <taxon>Ascomycota</taxon>
        <taxon>Pezizomycotina</taxon>
        <taxon>Sordariomycetes</taxon>
        <taxon>Hypocreomycetidae</taxon>
        <taxon>Hypocreales</taxon>
        <taxon>Nectriaceae</taxon>
        <taxon>Fusarium</taxon>
        <taxon>Fusarium burgessii species complex</taxon>
    </lineage>
</organism>